<keyword evidence="5" id="KW-0805">Transcription regulation</keyword>
<feature type="compositionally biased region" description="Low complexity" evidence="10">
    <location>
        <begin position="830"/>
        <end position="845"/>
    </location>
</feature>
<feature type="compositionally biased region" description="Basic and acidic residues" evidence="10">
    <location>
        <begin position="2893"/>
        <end position="2904"/>
    </location>
</feature>
<dbReference type="InterPro" id="IPR035979">
    <property type="entry name" value="RBD_domain_sf"/>
</dbReference>
<feature type="compositionally biased region" description="Basic and acidic residues" evidence="10">
    <location>
        <begin position="4119"/>
        <end position="4132"/>
    </location>
</feature>
<evidence type="ECO:0000256" key="8">
    <source>
        <dbReference type="ARBA" id="ARBA00023242"/>
    </source>
</evidence>
<feature type="compositionally biased region" description="Basic residues" evidence="10">
    <location>
        <begin position="2946"/>
        <end position="2962"/>
    </location>
</feature>
<feature type="domain" description="SPOC" evidence="12">
    <location>
        <begin position="4280"/>
        <end position="4456"/>
    </location>
</feature>
<evidence type="ECO:0000256" key="6">
    <source>
        <dbReference type="ARBA" id="ARBA00023054"/>
    </source>
</evidence>
<feature type="region of interest" description="Disordered" evidence="10">
    <location>
        <begin position="3039"/>
        <end position="3186"/>
    </location>
</feature>
<feature type="compositionally biased region" description="Polar residues" evidence="10">
    <location>
        <begin position="1091"/>
        <end position="1105"/>
    </location>
</feature>
<dbReference type="SUPFAM" id="SSF54928">
    <property type="entry name" value="RNA-binding domain, RBD"/>
    <property type="match status" value="2"/>
</dbReference>
<feature type="compositionally biased region" description="Polar residues" evidence="10">
    <location>
        <begin position="602"/>
        <end position="611"/>
    </location>
</feature>
<feature type="compositionally biased region" description="Polar residues" evidence="10">
    <location>
        <begin position="1441"/>
        <end position="1456"/>
    </location>
</feature>
<dbReference type="Proteomes" id="UP001519460">
    <property type="component" value="Unassembled WGS sequence"/>
</dbReference>
<feature type="compositionally biased region" description="Basic and acidic residues" evidence="10">
    <location>
        <begin position="3732"/>
        <end position="3745"/>
    </location>
</feature>
<feature type="compositionally biased region" description="Basic and acidic residues" evidence="10">
    <location>
        <begin position="2358"/>
        <end position="2376"/>
    </location>
</feature>
<evidence type="ECO:0000256" key="1">
    <source>
        <dbReference type="ARBA" id="ARBA00004123"/>
    </source>
</evidence>
<comment type="similarity">
    <text evidence="2">Belongs to the RRM Spen family.</text>
</comment>
<feature type="region of interest" description="Disordered" evidence="10">
    <location>
        <begin position="2623"/>
        <end position="2709"/>
    </location>
</feature>
<feature type="compositionally biased region" description="Low complexity" evidence="10">
    <location>
        <begin position="2796"/>
        <end position="2819"/>
    </location>
</feature>
<feature type="compositionally biased region" description="Basic residues" evidence="10">
    <location>
        <begin position="2266"/>
        <end position="2276"/>
    </location>
</feature>
<feature type="compositionally biased region" description="Low complexity" evidence="10">
    <location>
        <begin position="3819"/>
        <end position="3832"/>
    </location>
</feature>
<dbReference type="InterPro" id="IPR000504">
    <property type="entry name" value="RRM_dom"/>
</dbReference>
<feature type="region of interest" description="Disordered" evidence="10">
    <location>
        <begin position="3201"/>
        <end position="3295"/>
    </location>
</feature>
<evidence type="ECO:0000259" key="12">
    <source>
        <dbReference type="PROSITE" id="PS50917"/>
    </source>
</evidence>
<feature type="compositionally biased region" description="Acidic residues" evidence="10">
    <location>
        <begin position="2202"/>
        <end position="2211"/>
    </location>
</feature>
<feature type="region of interest" description="Disordered" evidence="10">
    <location>
        <begin position="668"/>
        <end position="851"/>
    </location>
</feature>
<feature type="compositionally biased region" description="Basic and acidic residues" evidence="10">
    <location>
        <begin position="1837"/>
        <end position="1944"/>
    </location>
</feature>
<feature type="compositionally biased region" description="Basic and acidic residues" evidence="10">
    <location>
        <begin position="2631"/>
        <end position="2640"/>
    </location>
</feature>
<feature type="compositionally biased region" description="Basic and acidic residues" evidence="10">
    <location>
        <begin position="2047"/>
        <end position="2062"/>
    </location>
</feature>
<dbReference type="InterPro" id="IPR012921">
    <property type="entry name" value="SPOC_C"/>
</dbReference>
<feature type="compositionally biased region" description="Polar residues" evidence="10">
    <location>
        <begin position="1587"/>
        <end position="1615"/>
    </location>
</feature>
<keyword evidence="7" id="KW-0804">Transcription</keyword>
<reference evidence="13 14" key="1">
    <citation type="journal article" date="2023" name="Sci. Data">
        <title>Genome assembly of the Korean intertidal mud-creeper Batillaria attramentaria.</title>
        <authorList>
            <person name="Patra A.K."/>
            <person name="Ho P.T."/>
            <person name="Jun S."/>
            <person name="Lee S.J."/>
            <person name="Kim Y."/>
            <person name="Won Y.J."/>
        </authorList>
    </citation>
    <scope>NUCLEOTIDE SEQUENCE [LARGE SCALE GENOMIC DNA]</scope>
    <source>
        <strain evidence="13">Wonlab-2016</strain>
    </source>
</reference>
<organism evidence="13 14">
    <name type="scientific">Batillaria attramentaria</name>
    <dbReference type="NCBI Taxonomy" id="370345"/>
    <lineage>
        <taxon>Eukaryota</taxon>
        <taxon>Metazoa</taxon>
        <taxon>Spiralia</taxon>
        <taxon>Lophotrochozoa</taxon>
        <taxon>Mollusca</taxon>
        <taxon>Gastropoda</taxon>
        <taxon>Caenogastropoda</taxon>
        <taxon>Sorbeoconcha</taxon>
        <taxon>Cerithioidea</taxon>
        <taxon>Batillariidae</taxon>
        <taxon>Batillaria</taxon>
    </lineage>
</organism>
<feature type="compositionally biased region" description="Basic and acidic residues" evidence="10">
    <location>
        <begin position="790"/>
        <end position="802"/>
    </location>
</feature>
<feature type="compositionally biased region" description="Basic and acidic residues" evidence="10">
    <location>
        <begin position="1163"/>
        <end position="1177"/>
    </location>
</feature>
<feature type="compositionally biased region" description="Basic and acidic residues" evidence="10">
    <location>
        <begin position="1954"/>
        <end position="2040"/>
    </location>
</feature>
<feature type="compositionally biased region" description="Polar residues" evidence="10">
    <location>
        <begin position="1042"/>
        <end position="1076"/>
    </location>
</feature>
<feature type="region of interest" description="Disordered" evidence="10">
    <location>
        <begin position="65"/>
        <end position="198"/>
    </location>
</feature>
<feature type="compositionally biased region" description="Low complexity" evidence="10">
    <location>
        <begin position="3669"/>
        <end position="3693"/>
    </location>
</feature>
<dbReference type="FunFam" id="3.30.70.330:FF:000088">
    <property type="entry name" value="msx2-interacting protein-like isoform X1"/>
    <property type="match status" value="1"/>
</dbReference>
<dbReference type="PROSITE" id="PS50917">
    <property type="entry name" value="SPOC"/>
    <property type="match status" value="1"/>
</dbReference>
<feature type="compositionally biased region" description="Low complexity" evidence="10">
    <location>
        <begin position="130"/>
        <end position="149"/>
    </location>
</feature>
<feature type="compositionally biased region" description="Basic residues" evidence="10">
    <location>
        <begin position="2834"/>
        <end position="2846"/>
    </location>
</feature>
<feature type="compositionally biased region" description="Basic and acidic residues" evidence="10">
    <location>
        <begin position="87"/>
        <end position="98"/>
    </location>
</feature>
<feature type="region of interest" description="Disordered" evidence="10">
    <location>
        <begin position="3580"/>
        <end position="3852"/>
    </location>
</feature>
<feature type="compositionally biased region" description="Low complexity" evidence="10">
    <location>
        <begin position="99"/>
        <end position="120"/>
    </location>
</feature>
<feature type="compositionally biased region" description="Basic and acidic residues" evidence="10">
    <location>
        <begin position="2074"/>
        <end position="2092"/>
    </location>
</feature>
<feature type="compositionally biased region" description="Low complexity" evidence="10">
    <location>
        <begin position="1559"/>
        <end position="1568"/>
    </location>
</feature>
<evidence type="ECO:0008006" key="15">
    <source>
        <dbReference type="Google" id="ProtNLM"/>
    </source>
</evidence>
<feature type="compositionally biased region" description="Basic and acidic residues" evidence="10">
    <location>
        <begin position="2389"/>
        <end position="2434"/>
    </location>
</feature>
<accession>A0ABD0K304</accession>
<evidence type="ECO:0000259" key="11">
    <source>
        <dbReference type="PROSITE" id="PS50102"/>
    </source>
</evidence>
<evidence type="ECO:0000256" key="2">
    <source>
        <dbReference type="ARBA" id="ARBA00005387"/>
    </source>
</evidence>
<feature type="compositionally biased region" description="Basic and acidic residues" evidence="10">
    <location>
        <begin position="2510"/>
        <end position="2521"/>
    </location>
</feature>
<feature type="compositionally biased region" description="Basic and acidic residues" evidence="10">
    <location>
        <begin position="2113"/>
        <end position="2124"/>
    </location>
</feature>
<feature type="compositionally biased region" description="Low complexity" evidence="10">
    <location>
        <begin position="3627"/>
        <end position="3636"/>
    </location>
</feature>
<feature type="compositionally biased region" description="Basic and acidic residues" evidence="10">
    <location>
        <begin position="3309"/>
        <end position="3319"/>
    </location>
</feature>
<comment type="subcellular location">
    <subcellularLocation>
        <location evidence="1">Nucleus</location>
    </subcellularLocation>
</comment>
<feature type="region of interest" description="Disordered" evidence="10">
    <location>
        <begin position="1412"/>
        <end position="1458"/>
    </location>
</feature>
<keyword evidence="6" id="KW-0175">Coiled coil</keyword>
<feature type="compositionally biased region" description="Basic residues" evidence="10">
    <location>
        <begin position="2130"/>
        <end position="2141"/>
    </location>
</feature>
<feature type="compositionally biased region" description="Polar residues" evidence="10">
    <location>
        <begin position="3608"/>
        <end position="3626"/>
    </location>
</feature>
<feature type="region of interest" description="Disordered" evidence="10">
    <location>
        <begin position="2759"/>
        <end position="3003"/>
    </location>
</feature>
<dbReference type="InterPro" id="IPR010912">
    <property type="entry name" value="SPOC_met"/>
</dbReference>
<protein>
    <recommendedName>
        <fullName evidence="15">Msx2-interacting protein-like</fullName>
    </recommendedName>
</protein>
<feature type="compositionally biased region" description="Polar residues" evidence="10">
    <location>
        <begin position="2765"/>
        <end position="2786"/>
    </location>
</feature>
<feature type="region of interest" description="Disordered" evidence="10">
    <location>
        <begin position="942"/>
        <end position="1202"/>
    </location>
</feature>
<evidence type="ECO:0000256" key="9">
    <source>
        <dbReference type="PROSITE-ProRule" id="PRU00176"/>
    </source>
</evidence>
<feature type="compositionally biased region" description="Basic and acidic residues" evidence="10">
    <location>
        <begin position="2822"/>
        <end position="2833"/>
    </location>
</feature>
<feature type="compositionally biased region" description="Basic and acidic residues" evidence="10">
    <location>
        <begin position="180"/>
        <end position="198"/>
    </location>
</feature>
<feature type="domain" description="RRM" evidence="11">
    <location>
        <begin position="200"/>
        <end position="278"/>
    </location>
</feature>
<feature type="compositionally biased region" description="Basic and acidic residues" evidence="10">
    <location>
        <begin position="2483"/>
        <end position="2503"/>
    </location>
</feature>
<feature type="region of interest" description="Disordered" evidence="10">
    <location>
        <begin position="1476"/>
        <end position="1546"/>
    </location>
</feature>
<name>A0ABD0K304_9CAEN</name>
<dbReference type="SMART" id="SM00360">
    <property type="entry name" value="RRM"/>
    <property type="match status" value="3"/>
</dbReference>
<dbReference type="GO" id="GO:0005634">
    <property type="term" value="C:nucleus"/>
    <property type="evidence" value="ECO:0007669"/>
    <property type="project" value="UniProtKB-SubCell"/>
</dbReference>
<dbReference type="CDD" id="cd21543">
    <property type="entry name" value="SPOC_SHARP"/>
    <property type="match status" value="1"/>
</dbReference>
<evidence type="ECO:0000256" key="5">
    <source>
        <dbReference type="ARBA" id="ARBA00023015"/>
    </source>
</evidence>
<feature type="compositionally biased region" description="Low complexity" evidence="10">
    <location>
        <begin position="2063"/>
        <end position="2073"/>
    </location>
</feature>
<feature type="compositionally biased region" description="Polar residues" evidence="10">
    <location>
        <begin position="3130"/>
        <end position="3147"/>
    </location>
</feature>
<evidence type="ECO:0000313" key="13">
    <source>
        <dbReference type="EMBL" id="KAK7481424.1"/>
    </source>
</evidence>
<feature type="compositionally biased region" description="Low complexity" evidence="10">
    <location>
        <begin position="1662"/>
        <end position="1713"/>
    </location>
</feature>
<evidence type="ECO:0000256" key="3">
    <source>
        <dbReference type="ARBA" id="ARBA00022553"/>
    </source>
</evidence>
<dbReference type="InterPro" id="IPR016194">
    <property type="entry name" value="SPOC-like_C_dom_sf"/>
</dbReference>
<keyword evidence="14" id="KW-1185">Reference proteome</keyword>
<dbReference type="EMBL" id="JACVVK020000263">
    <property type="protein sequence ID" value="KAK7481424.1"/>
    <property type="molecule type" value="Genomic_DNA"/>
</dbReference>
<feature type="region of interest" description="Disordered" evidence="10">
    <location>
        <begin position="486"/>
        <end position="543"/>
    </location>
</feature>
<dbReference type="InterPro" id="IPR012677">
    <property type="entry name" value="Nucleotide-bd_a/b_plait_sf"/>
</dbReference>
<feature type="region of interest" description="Disordered" evidence="10">
    <location>
        <begin position="3307"/>
        <end position="3368"/>
    </location>
</feature>
<evidence type="ECO:0000313" key="14">
    <source>
        <dbReference type="Proteomes" id="UP001519460"/>
    </source>
</evidence>
<feature type="compositionally biased region" description="Basic and acidic residues" evidence="10">
    <location>
        <begin position="1633"/>
        <end position="1644"/>
    </location>
</feature>
<dbReference type="FunFam" id="2.40.290.10:FF:000002">
    <property type="entry name" value="Spen family transcriptional repressor"/>
    <property type="match status" value="1"/>
</dbReference>
<dbReference type="PROSITE" id="PS50102">
    <property type="entry name" value="RRM"/>
    <property type="match status" value="2"/>
</dbReference>
<feature type="region of interest" description="Disordered" evidence="10">
    <location>
        <begin position="1559"/>
        <end position="2537"/>
    </location>
</feature>
<feature type="region of interest" description="Disordered" evidence="10">
    <location>
        <begin position="4040"/>
        <end position="4165"/>
    </location>
</feature>
<dbReference type="GO" id="GO:0003723">
    <property type="term" value="F:RNA binding"/>
    <property type="evidence" value="ECO:0007669"/>
    <property type="project" value="UniProtKB-UniRule"/>
</dbReference>
<feature type="compositionally biased region" description="Basic and acidic residues" evidence="10">
    <location>
        <begin position="1804"/>
        <end position="1828"/>
    </location>
</feature>
<evidence type="ECO:0000256" key="10">
    <source>
        <dbReference type="SAM" id="MobiDB-lite"/>
    </source>
</evidence>
<keyword evidence="3" id="KW-0597">Phosphoprotein</keyword>
<feature type="compositionally biased region" description="Polar residues" evidence="10">
    <location>
        <begin position="2299"/>
        <end position="2309"/>
    </location>
</feature>
<keyword evidence="4 9" id="KW-0694">RNA-binding</keyword>
<proteinExistence type="inferred from homology"/>
<dbReference type="Gene3D" id="3.30.70.330">
    <property type="match status" value="2"/>
</dbReference>
<dbReference type="Pfam" id="PF00076">
    <property type="entry name" value="RRM_1"/>
    <property type="match status" value="2"/>
</dbReference>
<feature type="compositionally biased region" description="Basic and acidic residues" evidence="10">
    <location>
        <begin position="1755"/>
        <end position="1791"/>
    </location>
</feature>
<dbReference type="Gene3D" id="2.40.290.10">
    <property type="match status" value="1"/>
</dbReference>
<keyword evidence="8" id="KW-0539">Nucleus</keyword>
<dbReference type="SUPFAM" id="SSF100939">
    <property type="entry name" value="SPOC domain-like"/>
    <property type="match status" value="1"/>
</dbReference>
<feature type="compositionally biased region" description="Basic and acidic residues" evidence="10">
    <location>
        <begin position="3153"/>
        <end position="3186"/>
    </location>
</feature>
<feature type="domain" description="RRM" evidence="11">
    <location>
        <begin position="376"/>
        <end position="448"/>
    </location>
</feature>
<sequence>MPHIHDLYGKIQSVKLQPSKDNDSTLTATVAFMDIRSASKAHLSKNTIDNAVLLSRAGSGNAGSFTGSWTSGGNFRHAEGARAQADTNEKERFDRSRSSPDLSTTSSSHIKKSVSMSRSVSRSRSRSPRSRSGSSSSRTYSSESSKSCSNLKGENPHGSSQGSARPQSTIGTLKSTIASEIKDPKADRHKDSDCDDKRPLGICITGLPARSSDSSLRDGLFHNYKKHGKVTSVQIATENGERYAIVSFRKPEDACKALEASQGKMFFGTKIKVSPHEGVKSDDVDIRTGDMDMDEFHPKATRTLFIGNLEKDTSVQDLLDKFGTMLTSRDKEQPQPTHLCSTLTISSVVRALQEMEGEHIGANKIKLGFGKSMPTNCVWIDSVGETISEKSLGRVFKKYGEMTYTFIDRKKWRALVFFTNLDDAQYAVNDMKTRTINKRKIMVDFASRECQNNFLDKMEKSGQLRPENRPDERGLHKFRQRSFEFQEGFTEENSNSRAGTRFPNPWNRQGRGRSRFNDSTFPEEFSPARRNSRQSSEFSQSGSFYKNVDDYELELREYGHSQRERRERGHSPRRDEFDDRSRRSSREVSLDRYENKDRLDYTRSNSPGSEHNSFRSERFVTRTVEDKSFRDKFNKEKSEDKVLDRLGGDTSLDLRGHRSPVFVSGRSMSGVEEIPSDSPPTPTQEEQPIFRTFYPEDNDDDDFTPTYAVIEPSKPDPKPKLKSVWVSQAAAVSASPAPSISSKLGSEVTLPEKSSVRKRVHEDTVLNKDSSKKKSDKHEGVGSLTLKLTPAERQRQKREQSRRLGSGKGFGKSDKSDARSRLKVLEGTLSSPGSSGSHPESENGSVNEVDMLNLQRKKQLLLDKLDKLTQQEDRVTSADGSVDDDISGVHGSKFTGSDWDSVASVEELMKIDSKQGCRKQMEQIAKMEMRLKEKHREKLLALQAAGGRSSRGDVDFKITVPVDSSRADSTGSSPSDVKRRKLELPDNSSDVSKHTYHKGEDIKPLTKDSRSVLDVSGCGVGPVDVPRSSSGVFGSRLKDSTSKTTKSVCESNSDLQDKAPTSTGYPGSNKQSSGSSRPEKLGKGAPKHFLPNSSAVHLQEKSSYSPKFGPSPEACFSPTVSEEPPDLESNNSESLTEKSSPKHLSPLGDWPQQPAVSPGSKGLSDDDLRQLDSKDEPGLLSLAHVDDSLSDTSEDEKVKLDEPSLEERIRKVDEIMQATMNKTSDVTLLNPTSTGGPGALASPNNMGSSLYSKYRVRKRDEKSGQDGLGLERKSEPSVIVQQLLSKRSILDQDFQRLGQLGEKYEPPVTVGVALGGRPGALLHSKLKDMPTLQQVGLPGQPVLAGVDSSVAVMPALVHPPVTTATASMQLPTTTTTMTMAGQQVTTVTTSILHPARRSPVGSLTVPTGTPAVAGMSPRHYQPAPHLPTSHPASAFAGSHSPCATASASPLVMSSSPKLPAADPPMLEAVGPVVNVDRSHVTTNGEPDSLRIPSIHERRSPQASSSSSSSSVTSNHVPHGQTLPTSRVDDQSAAPVSRYPNGSRSPRVMDMLSVNVHSPAAAATPTASPLPKKDVSVNPQPDLPSSRPAPSTGKTMDTVQSSHSLTVPDRTSTPSSPGDDKVKHNPAVLAPTKGGEKDSGRHRESVFQALEEMESNKTPAPPSSRSAPSQPSVTQTSVIHSTPSSTSIPTASTSVTTGSVTSTTSSSVTSSSGRSRGDSDRQNKSSKTTSRSLDQGVKHDPLFAPDIKPDPPTPKPESKPLPSKEKEKKESDSTEKRSQSDSVVKTEPEVKEKKSHSKTSSSSSHSDKKVSKSSSRESTGEKKEPEVKQEPVVGQKLSDNKSRQDVGPRAKNKDTDVHNKLKDGDGHVKNKENPSHSKSREVESTGKNKETSDSNPKSKDSESVAKSKDVDSHGKTRDKKADMRGKSGERDSDSHGKNDSKDTDSNTKPSSSSESHVKSKDKEQHGKSTEKETEPRSKSKDRDSEVSVKSKDSGVHKTQEKEKIKPKEKHDTKSESKHEKPKGADHHHETKKEKTSSKSSDKPANNPKEPKSHTKEDHKHSDSSSKTSSSSNSKPAKDKDSKPNKNKEPEKPAKVPVYTSMYDTIKRRSCKKVNQMEKVSDDTRMKLTQLKSRRGSTKKSKSSKSFLDDSSSDESDSNLLSLESDSQDSDSDTHSARGKAKKKPQPQPLSTKKKRPLVLSSSSDDEDEEDETALLRMSKSKPKSSQPKKFHQIFNSSSSEDDLDRDSSPERPPPKPKAAAKPQEKKSKPKKPVKKRKSTEESNNDSDIPDLQPAVKVDSKSSSHLASVSEISMAEDTMDETSSVADSLPKTAPEPQPKPKKEEEETTTVAKKKKKKKDKKADVEPSADEKQETKPVEPKQPPCSATPQEEVPKPKEAKKDDETMLAEDMQREEKKLKDTADKCKNKQSEEAKDSSAAEDSNSLVAETETVRQLQTPPEPEPEEPEDPFVSFWGHPAPILHKKRDSIPRAEDGKEKDEKDKKKTGDSPASEDEGKPPSDDKKGTAGAASDSKPTEVKKPAWDLSVFAFDQETPVKPVAPAIDQEPKLLIDIPVDAFKPDVDETPEKSDDVIDKKGVFPERRFSLEDKIGIPKNSSPLFMREGASALLKSPPHGKTDSRKQIDSKMAAESMPDPTYHESENDIGVFTPFTKEPRREKVVSTSSTEKPATVLQESNQDKAKQDQPDEGLSQLERDEIAMQEASDEAARAVECLLGFQEENNQFSFNNNDNDSVHVPPTVLPGAAGIVDTGTTLSSPPTVDSVALQSQPNTLGPEIHEASEAPQPSSQPEVQEQSLSVMQQQQEQEAEVKAEPAETNKKGQRRGKRQNRSKGSRDTPQKGDLNQQDMPGMEGKGVFPGQSPPYPVPGETQLPSMPDMSKLEGPELKRNPIDAYDFDAQMNQDDAGSDLIVESALSGMHGSSSDDQAPTMKSPRRRNSSRGGRGRRGRGGTIRETLEKMGKTEQPPASPLVDQTLPAPTPTPTSVPTVPQAPAIPVWQQEIVKADLASPDSKTDLDSSYGDAELVINLDDQNTPTDGEDRVNKGQYQFGSDTEEKSPAQLASTAAASPYKTSRSTRTRKTPNYKAMDQGLGMRSPSPRASRSGSSPRGARGGQSPKNTSTPRGRGSPKTSTEFGSPVVKLDRLEVGRGKKKDESAQRGRPGGKDSEGIEDVMHTTFEDWKAANLSVDQKPVSKENIYDFADNEQEQKLEPSPVLRGPRGRNKRPSDGGETNMGKPLDVPPVTAALAQAHPQQPPVPVVLKDLQEEQAQASDDSSSSMSNVDKIIDAVSKGFFDYADSKKPQEETGTRPAAKGRGGARNAQKNTAVEPEPKTDAVAAGPSTANKPPADFTMPESVHDEPPVAAANPVHPKAGKAKQDMQGGMSFTGELPPGVPRGMSTGFTPSSAPPDVAAVGQLSKSGSLMKPEPAVSTTMAWQSAVTTASTNTSKPVMQHPDVPHSIAASMAGPSPHVLPPPPHSAPDVVSRMKKEGVFPPTSVHDQHPLPPVSTAAAALAHQHAMMAEMMAMRGAPGREDASPLAQIAYMSSMQPGMPPVCHAEHARRTGVFAIREPTPASGMVTGPASSRGGSHEPRYTSPKVSSAPVNVITTSQHGPITTSSGSNTSSHSKHTHSQPSPKLPHGMPKGWVGSGPLGPGPAPGQQQVGHTSQSPSQVSPTSSMQPQRPQSAQLPVMAHMDQNPTPLALKRPPSAHSNQPASLGGNRDRPGRPPSHTDMRPPSLPSELLPPDLAAKVSQGQDPQRQGLPPPGFMMVHSEHGPVAIPHSLPPPPQHIQHDPAKSSIQSSGAGMPTTATVTSPSPSHLHSSRRGSAAEPVSSKVPPATSAGTLYTGVVAGQPHSLSPKTTSPVGQVIERLPNPMRPMDPLPGGRGPTVAHRPPAPALHQESPMHPRYHKDENPLRTMQPPAAHGEGRAHDLLMMQMLEQQHHQRLQHMIMAEAARSAAAHGAAARTAQEIARSTEASARSAAGQEASRAVAAAQEAARNTAAAAAKEAAARKEAVWSAHEAAERSLQEAGLSARANMEGAHKSGPLGRGQLPGMPPIPSSAASVQQVPLNLADSDSRSGSSDSRERSNGGNKPPPSPFNQPPGYMERERAGKSGDRAPPDSPHLAGGAFVPPPGGAPPGAHRDGLPPPLYGNELFHAPPFGMPVGRMPLDPRLYGGQQHPAPPHPPFLAGREGVLPSPFQQVVGQRFPLDQHPDAERLLKKGEMPPGGMLHMRSPSPIPSPSPRGLPPDMVAHPMMRVEIPVREHLSAVLGRYQMVWQGMLALKNDHSYVQMHFVSGSRDLPDQALPQPVIGGAALPLRISQRMRLETPNLEGVTKRMINEKDYSLLLAVPCGHDHMDISEQTRNLTVGFIEYLRSKLAAGIVNVSHPGTQQVSGVCGSRVPALRLLHGGGCTAQFRAGRADPRLGSRHHHHHNCMSSSIAPVISMSCSCGHLPPLESMSELVSVTSSVCSVFSACAGQVESGEGAAKPAA</sequence>
<dbReference type="InterPro" id="IPR034173">
    <property type="entry name" value="SHARP_RRM2"/>
</dbReference>
<feature type="compositionally biased region" description="Polar residues" evidence="10">
    <location>
        <begin position="157"/>
        <end position="178"/>
    </location>
</feature>
<feature type="compositionally biased region" description="Basic residues" evidence="10">
    <location>
        <begin position="2217"/>
        <end position="2230"/>
    </location>
</feature>
<evidence type="ECO:0000256" key="4">
    <source>
        <dbReference type="ARBA" id="ARBA00022884"/>
    </source>
</evidence>
<gene>
    <name evidence="13" type="ORF">BaRGS_00027380</name>
</gene>
<feature type="region of interest" description="Disordered" evidence="10">
    <location>
        <begin position="559"/>
        <end position="617"/>
    </location>
</feature>
<feature type="compositionally biased region" description="Low complexity" evidence="10">
    <location>
        <begin position="3107"/>
        <end position="3129"/>
    </location>
</feature>
<feature type="compositionally biased region" description="Low complexity" evidence="10">
    <location>
        <begin position="722"/>
        <end position="742"/>
    </location>
</feature>
<feature type="compositionally biased region" description="Basic and acidic residues" evidence="10">
    <location>
        <begin position="991"/>
        <end position="1011"/>
    </location>
</feature>
<dbReference type="CDD" id="cd12349">
    <property type="entry name" value="RRM2_SHARP"/>
    <property type="match status" value="1"/>
</dbReference>
<feature type="compositionally biased region" description="Basic and acidic residues" evidence="10">
    <location>
        <begin position="559"/>
        <end position="601"/>
    </location>
</feature>
<feature type="compositionally biased region" description="Basic and acidic residues" evidence="10">
    <location>
        <begin position="811"/>
        <end position="824"/>
    </location>
</feature>
<comment type="caution">
    <text evidence="13">The sequence shown here is derived from an EMBL/GenBank/DDBJ whole genome shotgun (WGS) entry which is preliminary data.</text>
</comment>
<feature type="compositionally biased region" description="Polar residues" evidence="10">
    <location>
        <begin position="2676"/>
        <end position="2691"/>
    </location>
</feature>
<evidence type="ECO:0000256" key="7">
    <source>
        <dbReference type="ARBA" id="ARBA00023163"/>
    </source>
</evidence>
<dbReference type="Pfam" id="PF07744">
    <property type="entry name" value="SPOC"/>
    <property type="match status" value="1"/>
</dbReference>
<feature type="compositionally biased region" description="Polar residues" evidence="10">
    <location>
        <begin position="2436"/>
        <end position="2454"/>
    </location>
</feature>
<feature type="compositionally biased region" description="Basic and acidic residues" evidence="10">
    <location>
        <begin position="760"/>
        <end position="780"/>
    </location>
</feature>
<dbReference type="PANTHER" id="PTHR23189">
    <property type="entry name" value="RNA RECOGNITION MOTIF-CONTAINING"/>
    <property type="match status" value="1"/>
</dbReference>
<feature type="compositionally biased region" description="Low complexity" evidence="10">
    <location>
        <begin position="3271"/>
        <end position="3290"/>
    </location>
</feature>
<feature type="compositionally biased region" description="Low complexity" evidence="10">
    <location>
        <begin position="533"/>
        <end position="543"/>
    </location>
</feature>